<sequence length="468" mass="51670">MEGLYSLLPAPAIVTQESDPAAYKVLTSFWAAQLNLSPKAIVSPPDVKTLAKTIQYLYSHTELDFAFRGRGYSSLPTKDVLVSLHNLDEFTYDPDKQTITVGAGQSWMTVYEALERLAPNYTVVGARTPSVSVGGTVVTAGFSWLSGKFGCISDPQNMIDCEVVKYDGSVVWASTEPALLWAIRGGGGGYGAITKIIFQLHPISRSIYYGTVIAPMSALTEVTHRISEFSTSTTVDPGVSAFMFIQREKFRAMHESNESKGDGDVLVFQLFDLNGETHGRQAFSWALELPGAKDFTREGSMLDVIKIQDRVSDLIGTSRQNWATIIVPEFSVSQIQHSAQWFKDLGTHGNSIAQNTYMIYELFCTKDSPTPAQLSWPGPRGCKHMLVIGLGCDLNAADEVIQRAQELAQSAPSYLMGDDPRITPTPNAIEEWSDLSKIYGDNYKDLLKLRLKYDPKRRFKGSIKITQS</sequence>
<dbReference type="Proteomes" id="UP000813444">
    <property type="component" value="Unassembled WGS sequence"/>
</dbReference>
<name>A0A8K0SI79_9HYPO</name>
<dbReference type="AlphaFoldDB" id="A0A8K0SI79"/>
<proteinExistence type="inferred from homology"/>
<protein>
    <submittedName>
        <fullName evidence="6">FAD binding domain-containing protein</fullName>
    </submittedName>
</protein>
<dbReference type="EMBL" id="JAGPNK010000014">
    <property type="protein sequence ID" value="KAH7308908.1"/>
    <property type="molecule type" value="Genomic_DNA"/>
</dbReference>
<keyword evidence="4" id="KW-0560">Oxidoreductase</keyword>
<dbReference type="PANTHER" id="PTHR42973">
    <property type="entry name" value="BINDING OXIDOREDUCTASE, PUTATIVE (AFU_ORTHOLOGUE AFUA_1G17690)-RELATED"/>
    <property type="match status" value="1"/>
</dbReference>
<comment type="caution">
    <text evidence="6">The sequence shown here is derived from an EMBL/GenBank/DDBJ whole genome shotgun (WGS) entry which is preliminary data.</text>
</comment>
<gene>
    <name evidence="6" type="ORF">B0I35DRAFT_398188</name>
</gene>
<evidence type="ECO:0000256" key="2">
    <source>
        <dbReference type="ARBA" id="ARBA00022630"/>
    </source>
</evidence>
<keyword evidence="2" id="KW-0285">Flavoprotein</keyword>
<dbReference type="Pfam" id="PF01565">
    <property type="entry name" value="FAD_binding_4"/>
    <property type="match status" value="1"/>
</dbReference>
<evidence type="ECO:0000256" key="1">
    <source>
        <dbReference type="ARBA" id="ARBA00005466"/>
    </source>
</evidence>
<keyword evidence="7" id="KW-1185">Reference proteome</keyword>
<dbReference type="OrthoDB" id="415825at2759"/>
<evidence type="ECO:0000256" key="4">
    <source>
        <dbReference type="ARBA" id="ARBA00023002"/>
    </source>
</evidence>
<dbReference type="PROSITE" id="PS51387">
    <property type="entry name" value="FAD_PCMH"/>
    <property type="match status" value="1"/>
</dbReference>
<dbReference type="InterPro" id="IPR016169">
    <property type="entry name" value="FAD-bd_PCMH_sub2"/>
</dbReference>
<dbReference type="InterPro" id="IPR006094">
    <property type="entry name" value="Oxid_FAD_bind_N"/>
</dbReference>
<dbReference type="Gene3D" id="3.30.465.10">
    <property type="match status" value="1"/>
</dbReference>
<organism evidence="6 7">
    <name type="scientific">Stachybotrys elegans</name>
    <dbReference type="NCBI Taxonomy" id="80388"/>
    <lineage>
        <taxon>Eukaryota</taxon>
        <taxon>Fungi</taxon>
        <taxon>Dikarya</taxon>
        <taxon>Ascomycota</taxon>
        <taxon>Pezizomycotina</taxon>
        <taxon>Sordariomycetes</taxon>
        <taxon>Hypocreomycetidae</taxon>
        <taxon>Hypocreales</taxon>
        <taxon>Stachybotryaceae</taxon>
        <taxon>Stachybotrys</taxon>
    </lineage>
</organism>
<dbReference type="InterPro" id="IPR050416">
    <property type="entry name" value="FAD-linked_Oxidoreductase"/>
</dbReference>
<evidence type="ECO:0000313" key="6">
    <source>
        <dbReference type="EMBL" id="KAH7308908.1"/>
    </source>
</evidence>
<evidence type="ECO:0000256" key="3">
    <source>
        <dbReference type="ARBA" id="ARBA00022827"/>
    </source>
</evidence>
<dbReference type="SUPFAM" id="SSF56176">
    <property type="entry name" value="FAD-binding/transporter-associated domain-like"/>
    <property type="match status" value="1"/>
</dbReference>
<keyword evidence="3" id="KW-0274">FAD</keyword>
<feature type="domain" description="FAD-binding PCMH-type" evidence="5">
    <location>
        <begin position="34"/>
        <end position="203"/>
    </location>
</feature>
<reference evidence="6" key="1">
    <citation type="journal article" date="2021" name="Nat. Commun.">
        <title>Genetic determinants of endophytism in the Arabidopsis root mycobiome.</title>
        <authorList>
            <person name="Mesny F."/>
            <person name="Miyauchi S."/>
            <person name="Thiergart T."/>
            <person name="Pickel B."/>
            <person name="Atanasova L."/>
            <person name="Karlsson M."/>
            <person name="Huettel B."/>
            <person name="Barry K.W."/>
            <person name="Haridas S."/>
            <person name="Chen C."/>
            <person name="Bauer D."/>
            <person name="Andreopoulos W."/>
            <person name="Pangilinan J."/>
            <person name="LaButti K."/>
            <person name="Riley R."/>
            <person name="Lipzen A."/>
            <person name="Clum A."/>
            <person name="Drula E."/>
            <person name="Henrissat B."/>
            <person name="Kohler A."/>
            <person name="Grigoriev I.V."/>
            <person name="Martin F.M."/>
            <person name="Hacquard S."/>
        </authorList>
    </citation>
    <scope>NUCLEOTIDE SEQUENCE</scope>
    <source>
        <strain evidence="6">MPI-CAGE-CH-0235</strain>
    </source>
</reference>
<dbReference type="GO" id="GO:0071949">
    <property type="term" value="F:FAD binding"/>
    <property type="evidence" value="ECO:0007669"/>
    <property type="project" value="InterPro"/>
</dbReference>
<evidence type="ECO:0000313" key="7">
    <source>
        <dbReference type="Proteomes" id="UP000813444"/>
    </source>
</evidence>
<evidence type="ECO:0000259" key="5">
    <source>
        <dbReference type="PROSITE" id="PS51387"/>
    </source>
</evidence>
<dbReference type="PANTHER" id="PTHR42973:SF54">
    <property type="entry name" value="FAD-BINDING PCMH-TYPE DOMAIN-CONTAINING PROTEIN"/>
    <property type="match status" value="1"/>
</dbReference>
<dbReference type="InterPro" id="IPR016166">
    <property type="entry name" value="FAD-bd_PCMH"/>
</dbReference>
<accession>A0A8K0SI79</accession>
<dbReference type="InterPro" id="IPR036318">
    <property type="entry name" value="FAD-bd_PCMH-like_sf"/>
</dbReference>
<comment type="similarity">
    <text evidence="1">Belongs to the oxygen-dependent FAD-linked oxidoreductase family.</text>
</comment>
<dbReference type="GO" id="GO:0016491">
    <property type="term" value="F:oxidoreductase activity"/>
    <property type="evidence" value="ECO:0007669"/>
    <property type="project" value="UniProtKB-KW"/>
</dbReference>